<dbReference type="EMBL" id="PZZZ01000007">
    <property type="protein sequence ID" value="PTM92856.1"/>
    <property type="molecule type" value="Genomic_DNA"/>
</dbReference>
<sequence>MRVAGGDRRSSLYHPVTTEVVRQGRCAPSVSLASAPGCSARSFLRATTRQFPIGAVRTMTKRQREFDTRNPFIPARSPVCNAAQTALLFCVALAGLVAALISLAIQIAGAAQ</sequence>
<keyword evidence="3" id="KW-1185">Reference proteome</keyword>
<name>A0A2T5B1K8_MYCDI</name>
<keyword evidence="1" id="KW-0472">Membrane</keyword>
<evidence type="ECO:0000256" key="1">
    <source>
        <dbReference type="SAM" id="Phobius"/>
    </source>
</evidence>
<organism evidence="2 3">
    <name type="scientific">Mycoplana dimorpha</name>
    <dbReference type="NCBI Taxonomy" id="28320"/>
    <lineage>
        <taxon>Bacteria</taxon>
        <taxon>Pseudomonadati</taxon>
        <taxon>Pseudomonadota</taxon>
        <taxon>Alphaproteobacteria</taxon>
        <taxon>Hyphomicrobiales</taxon>
        <taxon>Rhizobiaceae</taxon>
        <taxon>Mycoplana</taxon>
    </lineage>
</organism>
<proteinExistence type="predicted"/>
<evidence type="ECO:0000313" key="3">
    <source>
        <dbReference type="Proteomes" id="UP000241247"/>
    </source>
</evidence>
<gene>
    <name evidence="2" type="ORF">C7449_107270</name>
</gene>
<keyword evidence="1" id="KW-0812">Transmembrane</keyword>
<keyword evidence="1" id="KW-1133">Transmembrane helix</keyword>
<reference evidence="2 3" key="1">
    <citation type="submission" date="2018-04" db="EMBL/GenBank/DDBJ databases">
        <title>Genomic Encyclopedia of Type Strains, Phase IV (KMG-IV): sequencing the most valuable type-strain genomes for metagenomic binning, comparative biology and taxonomic classification.</title>
        <authorList>
            <person name="Goeker M."/>
        </authorList>
    </citation>
    <scope>NUCLEOTIDE SEQUENCE [LARGE SCALE GENOMIC DNA]</scope>
    <source>
        <strain evidence="2 3">DSM 7138</strain>
    </source>
</reference>
<comment type="caution">
    <text evidence="2">The sequence shown here is derived from an EMBL/GenBank/DDBJ whole genome shotgun (WGS) entry which is preliminary data.</text>
</comment>
<feature type="transmembrane region" description="Helical" evidence="1">
    <location>
        <begin position="86"/>
        <end position="109"/>
    </location>
</feature>
<dbReference type="Proteomes" id="UP000241247">
    <property type="component" value="Unassembled WGS sequence"/>
</dbReference>
<accession>A0A2T5B1K8</accession>
<dbReference type="AlphaFoldDB" id="A0A2T5B1K8"/>
<protein>
    <submittedName>
        <fullName evidence="2">Uncharacterized protein</fullName>
    </submittedName>
</protein>
<evidence type="ECO:0000313" key="2">
    <source>
        <dbReference type="EMBL" id="PTM92856.1"/>
    </source>
</evidence>